<evidence type="ECO:0000313" key="2">
    <source>
        <dbReference type="Proteomes" id="UP000265715"/>
    </source>
</evidence>
<protein>
    <submittedName>
        <fullName evidence="1">SporadTIGR04255: family protein</fullName>
    </submittedName>
</protein>
<sequence>MSELPLQLAVLELRFPGDPEVEVARGRFYQKIRSEFPEVYVPTLEPNQAPALQAYQFATPNRTRTVNVALNSFAYVVQGSEYKSFEVFIKSFRHYFNFFTSEYGSLPGLTRIGLRYINFLPLERNAAGMILYSPLNLPQLSDSPRRNVGVLSESLEGRGLLRVYISSTGADPRMDKVGAELPRDKVILDFDYSFEGTVYYPIPLSDLDEYTQEAHDVTKGFFRKLIAPEYLKEVGVQ</sequence>
<organism evidence="1 2">
    <name type="scientific">Calidithermus terrae</name>
    <dbReference type="NCBI Taxonomy" id="1408545"/>
    <lineage>
        <taxon>Bacteria</taxon>
        <taxon>Thermotogati</taxon>
        <taxon>Deinococcota</taxon>
        <taxon>Deinococci</taxon>
        <taxon>Thermales</taxon>
        <taxon>Thermaceae</taxon>
        <taxon>Calidithermus</taxon>
    </lineage>
</organism>
<evidence type="ECO:0000313" key="1">
    <source>
        <dbReference type="EMBL" id="RIH90644.1"/>
    </source>
</evidence>
<dbReference type="InterPro" id="IPR026349">
    <property type="entry name" value="CHP04255"/>
</dbReference>
<dbReference type="RefSeq" id="WP_119313505.1">
    <property type="nucleotide sequence ID" value="NZ_QXDL01000005.1"/>
</dbReference>
<dbReference type="AlphaFoldDB" id="A0A399F1K3"/>
<name>A0A399F1K3_9DEIN</name>
<dbReference type="NCBIfam" id="TIGR04255">
    <property type="entry name" value="sporadTIGR04255"/>
    <property type="match status" value="1"/>
</dbReference>
<gene>
    <name evidence="1" type="ORF">Mterra_00246</name>
</gene>
<dbReference type="EMBL" id="QXDL01000005">
    <property type="protein sequence ID" value="RIH90644.1"/>
    <property type="molecule type" value="Genomic_DNA"/>
</dbReference>
<proteinExistence type="predicted"/>
<keyword evidence="2" id="KW-1185">Reference proteome</keyword>
<comment type="caution">
    <text evidence="1">The sequence shown here is derived from an EMBL/GenBank/DDBJ whole genome shotgun (WGS) entry which is preliminary data.</text>
</comment>
<dbReference type="Proteomes" id="UP000265715">
    <property type="component" value="Unassembled WGS sequence"/>
</dbReference>
<accession>A0A399F1K3</accession>
<reference evidence="1 2" key="1">
    <citation type="submission" date="2018-08" db="EMBL/GenBank/DDBJ databases">
        <title>Meiothermus terrae DSM 26712 genome sequencing project.</title>
        <authorList>
            <person name="Da Costa M.S."/>
            <person name="Albuquerque L."/>
            <person name="Raposo P."/>
            <person name="Froufe H.J.C."/>
            <person name="Barroso C.S."/>
            <person name="Egas C."/>
        </authorList>
    </citation>
    <scope>NUCLEOTIDE SEQUENCE [LARGE SCALE GENOMIC DNA]</scope>
    <source>
        <strain evidence="1 2">DSM 26712</strain>
    </source>
</reference>